<dbReference type="InterPro" id="IPR036890">
    <property type="entry name" value="HATPase_C_sf"/>
</dbReference>
<feature type="region of interest" description="Disordered" evidence="1">
    <location>
        <begin position="385"/>
        <end position="405"/>
    </location>
</feature>
<proteinExistence type="predicted"/>
<organism evidence="3 4">
    <name type="scientific">Actinoallomurus acaciae</name>
    <dbReference type="NCBI Taxonomy" id="502577"/>
    <lineage>
        <taxon>Bacteria</taxon>
        <taxon>Bacillati</taxon>
        <taxon>Actinomycetota</taxon>
        <taxon>Actinomycetes</taxon>
        <taxon>Streptosporangiales</taxon>
        <taxon>Thermomonosporaceae</taxon>
        <taxon>Actinoallomurus</taxon>
    </lineage>
</organism>
<protein>
    <submittedName>
        <fullName evidence="3">FAD-dependent monooxygenase</fullName>
    </submittedName>
</protein>
<keyword evidence="4" id="KW-1185">Reference proteome</keyword>
<dbReference type="InterPro" id="IPR051704">
    <property type="entry name" value="FAD_aromatic-hydroxylase"/>
</dbReference>
<keyword evidence="3" id="KW-0503">Monooxygenase</keyword>
<accession>A0ABV5YQZ9</accession>
<comment type="caution">
    <text evidence="3">The sequence shown here is derived from an EMBL/GenBank/DDBJ whole genome shotgun (WGS) entry which is preliminary data.</text>
</comment>
<evidence type="ECO:0000313" key="4">
    <source>
        <dbReference type="Proteomes" id="UP001589627"/>
    </source>
</evidence>
<name>A0ABV5YQZ9_9ACTN</name>
<evidence type="ECO:0000313" key="3">
    <source>
        <dbReference type="EMBL" id="MFB9837063.1"/>
    </source>
</evidence>
<dbReference type="RefSeq" id="WP_378209845.1">
    <property type="nucleotide sequence ID" value="NZ_JBHLZP010000339.1"/>
</dbReference>
<dbReference type="PANTHER" id="PTHR46865:SF2">
    <property type="entry name" value="MONOOXYGENASE"/>
    <property type="match status" value="1"/>
</dbReference>
<dbReference type="GO" id="GO:0004497">
    <property type="term" value="F:monooxygenase activity"/>
    <property type="evidence" value="ECO:0007669"/>
    <property type="project" value="UniProtKB-KW"/>
</dbReference>
<keyword evidence="3" id="KW-0560">Oxidoreductase</keyword>
<sequence length="405" mass="42294">MTEQTVLISGAGIAGPTLAYFLGRRGFRPTVVEHAHGTRSSGSPVDVRGPAVRVAEQMGVMPRLRAAATGVTGMRFVDAAARRLGGVGMWAVQGGAGTVELPRGTLASVLYEAARDHAEFVFGDAIASLEQDAGGVDVTFEHGAPRRFDLVVGADGLHSGVRRLAFGPESAFVRHLGLYVATTPFDGPIEHPHEVVLHNAPGRLAAIHPSPAGPLAFFAYRAPAVPDLDHRDTERHKRMLTEAFADGGWRVPELLDRARAAEDLYFDSVSQVVLSPWSAGRITLLGDAAASVSLFGDGSSLAMAGALTLADALAAAAGAALDNVRRHAGTDASAWVLVEDEGDVVTVSVRDDGPGFAADRLARAVEEGRLGVAQSIVGRMRDVGGTAHVTSSPGQGTEVELRATR</sequence>
<reference evidence="3 4" key="1">
    <citation type="submission" date="2024-09" db="EMBL/GenBank/DDBJ databases">
        <authorList>
            <person name="Sun Q."/>
            <person name="Mori K."/>
        </authorList>
    </citation>
    <scope>NUCLEOTIDE SEQUENCE [LARGE SCALE GENOMIC DNA]</scope>
    <source>
        <strain evidence="3 4">TBRC 0563</strain>
    </source>
</reference>
<dbReference type="EMBL" id="JBHLZP010000339">
    <property type="protein sequence ID" value="MFB9837063.1"/>
    <property type="molecule type" value="Genomic_DNA"/>
</dbReference>
<evidence type="ECO:0000259" key="2">
    <source>
        <dbReference type="Pfam" id="PF01494"/>
    </source>
</evidence>
<dbReference type="Pfam" id="PF01494">
    <property type="entry name" value="FAD_binding_3"/>
    <property type="match status" value="1"/>
</dbReference>
<dbReference type="Proteomes" id="UP001589627">
    <property type="component" value="Unassembled WGS sequence"/>
</dbReference>
<dbReference type="SUPFAM" id="SSF55874">
    <property type="entry name" value="ATPase domain of HSP90 chaperone/DNA topoisomerase II/histidine kinase"/>
    <property type="match status" value="1"/>
</dbReference>
<gene>
    <name evidence="3" type="ORF">ACFFNX_33320</name>
</gene>
<evidence type="ECO:0000256" key="1">
    <source>
        <dbReference type="SAM" id="MobiDB-lite"/>
    </source>
</evidence>
<dbReference type="SUPFAM" id="SSF51905">
    <property type="entry name" value="FAD/NAD(P)-binding domain"/>
    <property type="match status" value="1"/>
</dbReference>
<dbReference type="Gene3D" id="3.30.9.10">
    <property type="entry name" value="D-Amino Acid Oxidase, subunit A, domain 2"/>
    <property type="match status" value="1"/>
</dbReference>
<dbReference type="PANTHER" id="PTHR46865">
    <property type="entry name" value="OXIDOREDUCTASE-RELATED"/>
    <property type="match status" value="1"/>
</dbReference>
<dbReference type="InterPro" id="IPR002938">
    <property type="entry name" value="FAD-bd"/>
</dbReference>
<dbReference type="Gene3D" id="3.50.50.60">
    <property type="entry name" value="FAD/NAD(P)-binding domain"/>
    <property type="match status" value="1"/>
</dbReference>
<dbReference type="PRINTS" id="PR00420">
    <property type="entry name" value="RNGMNOXGNASE"/>
</dbReference>
<dbReference type="InterPro" id="IPR036188">
    <property type="entry name" value="FAD/NAD-bd_sf"/>
</dbReference>
<feature type="domain" description="FAD-binding" evidence="2">
    <location>
        <begin position="5"/>
        <end position="317"/>
    </location>
</feature>